<organism evidence="1 2">
    <name type="scientific">Halalkalicoccus paucihalophilus</name>
    <dbReference type="NCBI Taxonomy" id="1008153"/>
    <lineage>
        <taxon>Archaea</taxon>
        <taxon>Methanobacteriati</taxon>
        <taxon>Methanobacteriota</taxon>
        <taxon>Stenosarchaea group</taxon>
        <taxon>Halobacteria</taxon>
        <taxon>Halobacteriales</taxon>
        <taxon>Halococcaceae</taxon>
        <taxon>Halalkalicoccus</taxon>
    </lineage>
</organism>
<keyword evidence="2" id="KW-1185">Reference proteome</keyword>
<reference evidence="1 2" key="1">
    <citation type="submission" date="2016-02" db="EMBL/GenBank/DDBJ databases">
        <title>Genome sequence of Halalkalicoccus paucihalophilus DSM 24557.</title>
        <authorList>
            <person name="Poehlein A."/>
            <person name="Daniel R."/>
        </authorList>
    </citation>
    <scope>NUCLEOTIDE SEQUENCE [LARGE SCALE GENOMIC DNA]</scope>
    <source>
        <strain evidence="1 2">DSM 24557</strain>
    </source>
</reference>
<name>A0A151A8J1_9EURY</name>
<dbReference type="EMBL" id="LTAZ01000017">
    <property type="protein sequence ID" value="KYH23812.1"/>
    <property type="molecule type" value="Genomic_DNA"/>
</dbReference>
<protein>
    <submittedName>
        <fullName evidence="1">Uncharacterized protein</fullName>
    </submittedName>
</protein>
<gene>
    <name evidence="1" type="ORF">HAPAU_38910</name>
</gene>
<dbReference type="PATRIC" id="fig|1008153.3.peg.4158"/>
<accession>A0A151A8J1</accession>
<sequence>MSLNTNFNVDTAIIRDALEKQHRIGDLFGN</sequence>
<proteinExistence type="predicted"/>
<evidence type="ECO:0000313" key="1">
    <source>
        <dbReference type="EMBL" id="KYH23812.1"/>
    </source>
</evidence>
<dbReference type="AlphaFoldDB" id="A0A151A8J1"/>
<comment type="caution">
    <text evidence="1">The sequence shown here is derived from an EMBL/GenBank/DDBJ whole genome shotgun (WGS) entry which is preliminary data.</text>
</comment>
<evidence type="ECO:0000313" key="2">
    <source>
        <dbReference type="Proteomes" id="UP000075321"/>
    </source>
</evidence>
<dbReference type="Proteomes" id="UP000075321">
    <property type="component" value="Unassembled WGS sequence"/>
</dbReference>